<feature type="transmembrane region" description="Helical" evidence="4">
    <location>
        <begin position="137"/>
        <end position="156"/>
    </location>
</feature>
<comment type="caution">
    <text evidence="7">The sequence shown here is derived from an EMBL/GenBank/DDBJ whole genome shotgun (WGS) entry which is preliminary data.</text>
</comment>
<dbReference type="PROSITE" id="PS50887">
    <property type="entry name" value="GGDEF"/>
    <property type="match status" value="1"/>
</dbReference>
<evidence type="ECO:0000256" key="1">
    <source>
        <dbReference type="ARBA" id="ARBA00001946"/>
    </source>
</evidence>
<dbReference type="SUPFAM" id="SSF55073">
    <property type="entry name" value="Nucleotide cyclase"/>
    <property type="match status" value="1"/>
</dbReference>
<dbReference type="NCBIfam" id="TIGR00254">
    <property type="entry name" value="GGDEF"/>
    <property type="match status" value="1"/>
</dbReference>
<dbReference type="InterPro" id="IPR050469">
    <property type="entry name" value="Diguanylate_Cyclase"/>
</dbReference>
<dbReference type="PANTHER" id="PTHR45138">
    <property type="entry name" value="REGULATORY COMPONENTS OF SENSORY TRANSDUCTION SYSTEM"/>
    <property type="match status" value="1"/>
</dbReference>
<gene>
    <name evidence="7" type="ORF">FVW59_02145</name>
</gene>
<protein>
    <recommendedName>
        <fullName evidence="2">diguanylate cyclase</fullName>
        <ecNumber evidence="2">2.7.7.65</ecNumber>
    </recommendedName>
</protein>
<feature type="domain" description="GGDEF" evidence="6">
    <location>
        <begin position="321"/>
        <end position="445"/>
    </location>
</feature>
<keyword evidence="4" id="KW-0472">Membrane</keyword>
<dbReference type="EC" id="2.7.7.65" evidence="2"/>
<keyword evidence="8" id="KW-1185">Reference proteome</keyword>
<dbReference type="Pfam" id="PF00990">
    <property type="entry name" value="GGDEF"/>
    <property type="match status" value="1"/>
</dbReference>
<evidence type="ECO:0000313" key="8">
    <source>
        <dbReference type="Proteomes" id="UP000321933"/>
    </source>
</evidence>
<dbReference type="CDD" id="cd01949">
    <property type="entry name" value="GGDEF"/>
    <property type="match status" value="1"/>
</dbReference>
<accession>A0A5C9A1Z1</accession>
<comment type="cofactor">
    <cofactor evidence="1">
        <name>Mg(2+)</name>
        <dbReference type="ChEBI" id="CHEBI:18420"/>
    </cofactor>
</comment>
<evidence type="ECO:0000256" key="5">
    <source>
        <dbReference type="SAM" id="SignalP"/>
    </source>
</evidence>
<dbReference type="Gene3D" id="3.30.70.270">
    <property type="match status" value="1"/>
</dbReference>
<dbReference type="InterPro" id="IPR000160">
    <property type="entry name" value="GGDEF_dom"/>
</dbReference>
<feature type="signal peptide" evidence="5">
    <location>
        <begin position="1"/>
        <end position="19"/>
    </location>
</feature>
<dbReference type="InterPro" id="IPR043128">
    <property type="entry name" value="Rev_trsase/Diguanyl_cyclase"/>
</dbReference>
<feature type="chain" id="PRO_5022762245" description="diguanylate cyclase" evidence="5">
    <location>
        <begin position="20"/>
        <end position="445"/>
    </location>
</feature>
<dbReference type="EMBL" id="VRYZ01000001">
    <property type="protein sequence ID" value="TXS94736.1"/>
    <property type="molecule type" value="Genomic_DNA"/>
</dbReference>
<feature type="transmembrane region" description="Helical" evidence="4">
    <location>
        <begin position="200"/>
        <end position="222"/>
    </location>
</feature>
<evidence type="ECO:0000256" key="4">
    <source>
        <dbReference type="SAM" id="Phobius"/>
    </source>
</evidence>
<organism evidence="7 8">
    <name type="scientific">Parahaliea aestuarii</name>
    <dbReference type="NCBI Taxonomy" id="1852021"/>
    <lineage>
        <taxon>Bacteria</taxon>
        <taxon>Pseudomonadati</taxon>
        <taxon>Pseudomonadota</taxon>
        <taxon>Gammaproteobacteria</taxon>
        <taxon>Cellvibrionales</taxon>
        <taxon>Halieaceae</taxon>
        <taxon>Parahaliea</taxon>
    </lineage>
</organism>
<keyword evidence="5" id="KW-0732">Signal</keyword>
<dbReference type="SMART" id="SM00267">
    <property type="entry name" value="GGDEF"/>
    <property type="match status" value="1"/>
</dbReference>
<keyword evidence="4" id="KW-1133">Transmembrane helix</keyword>
<feature type="transmembrane region" description="Helical" evidence="4">
    <location>
        <begin position="229"/>
        <end position="245"/>
    </location>
</feature>
<evidence type="ECO:0000256" key="2">
    <source>
        <dbReference type="ARBA" id="ARBA00012528"/>
    </source>
</evidence>
<sequence length="445" mass="48903">MRAFLIIRSYMVVPPCAVATVGAVAAGEHGRSREGHGESTLRARQLASTGLSPAAVAAMIDTQQNYNQRRCRQGLADPAYPGDGMDQSRLPLSPELDMERVQILYANVRAGYIGVFAAIMLLYFIADTYASPGAAQYWLLGVMIANLPRLWLSLRYGQSKRAGRITEADALKWDRYMALASVAAYSGFVAVIYLPYGDNALIGTVLCALVFMVLATGGVLVLSTSYVQVVVFLSLVMLSIIGKFLLIQQPLFYIAAAILSFGYLQLLKHTRRHTQVLIENIALKIENRQSALVDPLTRVGNRRRLALHTEMLFPATQRSGEPFCLILLDIDYFKKYNDTHGHSAGDELLVKVADALGQCSRGQDLIVRYGGEEFLVVLPRTQLNDAEAIAQRILARVREQTCVTISAGVAVYNGENSFEAVVQRADEALYIAKDSGRDRYQLAAA</sequence>
<evidence type="ECO:0000313" key="7">
    <source>
        <dbReference type="EMBL" id="TXS94736.1"/>
    </source>
</evidence>
<dbReference type="GO" id="GO:0052621">
    <property type="term" value="F:diguanylate cyclase activity"/>
    <property type="evidence" value="ECO:0007669"/>
    <property type="project" value="UniProtKB-EC"/>
</dbReference>
<dbReference type="InterPro" id="IPR029787">
    <property type="entry name" value="Nucleotide_cyclase"/>
</dbReference>
<proteinExistence type="predicted"/>
<feature type="transmembrane region" description="Helical" evidence="4">
    <location>
        <begin position="176"/>
        <end position="194"/>
    </location>
</feature>
<evidence type="ECO:0000256" key="3">
    <source>
        <dbReference type="ARBA" id="ARBA00034247"/>
    </source>
</evidence>
<keyword evidence="4" id="KW-0812">Transmembrane</keyword>
<name>A0A5C9A1Z1_9GAMM</name>
<comment type="catalytic activity">
    <reaction evidence="3">
        <text>2 GTP = 3',3'-c-di-GMP + 2 diphosphate</text>
        <dbReference type="Rhea" id="RHEA:24898"/>
        <dbReference type="ChEBI" id="CHEBI:33019"/>
        <dbReference type="ChEBI" id="CHEBI:37565"/>
        <dbReference type="ChEBI" id="CHEBI:58805"/>
        <dbReference type="EC" id="2.7.7.65"/>
    </reaction>
</comment>
<feature type="transmembrane region" description="Helical" evidence="4">
    <location>
        <begin position="103"/>
        <end position="125"/>
    </location>
</feature>
<dbReference type="PANTHER" id="PTHR45138:SF9">
    <property type="entry name" value="DIGUANYLATE CYCLASE DGCM-RELATED"/>
    <property type="match status" value="1"/>
</dbReference>
<dbReference type="OrthoDB" id="9812260at2"/>
<dbReference type="FunFam" id="3.30.70.270:FF:000001">
    <property type="entry name" value="Diguanylate cyclase domain protein"/>
    <property type="match status" value="1"/>
</dbReference>
<reference evidence="7 8" key="1">
    <citation type="submission" date="2019-08" db="EMBL/GenBank/DDBJ databases">
        <title>Parahaliea maris sp. nov., isolated from the surface seawater.</title>
        <authorList>
            <person name="Liu Y."/>
        </authorList>
    </citation>
    <scope>NUCLEOTIDE SEQUENCE [LARGE SCALE GENOMIC DNA]</scope>
    <source>
        <strain evidence="7 8">S2-26</strain>
    </source>
</reference>
<dbReference type="AlphaFoldDB" id="A0A5C9A1Z1"/>
<dbReference type="Proteomes" id="UP000321933">
    <property type="component" value="Unassembled WGS sequence"/>
</dbReference>
<evidence type="ECO:0000259" key="6">
    <source>
        <dbReference type="PROSITE" id="PS50887"/>
    </source>
</evidence>